<dbReference type="Proteomes" id="UP000193749">
    <property type="component" value="Unassembled WGS sequence"/>
</dbReference>
<dbReference type="AlphaFoldDB" id="A0A1X1EGU0"/>
<evidence type="ECO:0000313" key="1">
    <source>
        <dbReference type="EMBL" id="ORM88022.1"/>
    </source>
</evidence>
<protein>
    <submittedName>
        <fullName evidence="1">Uncharacterized protein</fullName>
    </submittedName>
</protein>
<keyword evidence="2" id="KW-1185">Reference proteome</keyword>
<proteinExistence type="predicted"/>
<organism evidence="1 2">
    <name type="scientific">Pantoea cypripedii</name>
    <name type="common">Pectobacterium cypripedii</name>
    <name type="synonym">Erwinia cypripedii</name>
    <dbReference type="NCBI Taxonomy" id="55209"/>
    <lineage>
        <taxon>Bacteria</taxon>
        <taxon>Pseudomonadati</taxon>
        <taxon>Pseudomonadota</taxon>
        <taxon>Gammaproteobacteria</taxon>
        <taxon>Enterobacterales</taxon>
        <taxon>Erwiniaceae</taxon>
        <taxon>Pantoea</taxon>
    </lineage>
</organism>
<accession>A0A1X1EGU0</accession>
<dbReference type="Gene3D" id="6.10.250.330">
    <property type="match status" value="1"/>
</dbReference>
<reference evidence="1 2" key="1">
    <citation type="journal article" date="2017" name="Antonie Van Leeuwenhoek">
        <title>Phylogenomic resolution of the bacterial genus Pantoea and its relationship with Erwinia and Tatumella.</title>
        <authorList>
            <person name="Palmer M."/>
            <person name="Steenkamp E.T."/>
            <person name="Coetzee M.P."/>
            <person name="Chan W.Y."/>
            <person name="van Zyl E."/>
            <person name="De Maayer P."/>
            <person name="Coutinho T.A."/>
            <person name="Blom J."/>
            <person name="Smits T.H."/>
            <person name="Duffy B."/>
            <person name="Venter S.N."/>
        </authorList>
    </citation>
    <scope>NUCLEOTIDE SEQUENCE [LARGE SCALE GENOMIC DNA]</scope>
    <source>
        <strain evidence="1 2">LMG 2657</strain>
    </source>
</reference>
<evidence type="ECO:0000313" key="2">
    <source>
        <dbReference type="Proteomes" id="UP000193749"/>
    </source>
</evidence>
<name>A0A1X1EGU0_PANCY</name>
<gene>
    <name evidence="1" type="ORF">HA50_29240</name>
</gene>
<comment type="caution">
    <text evidence="1">The sequence shown here is derived from an EMBL/GenBank/DDBJ whole genome shotgun (WGS) entry which is preliminary data.</text>
</comment>
<dbReference type="EMBL" id="MLJI01000003">
    <property type="protein sequence ID" value="ORM88022.1"/>
    <property type="molecule type" value="Genomic_DNA"/>
</dbReference>
<sequence>MQIINIKKMLPTAVSIVPKAIKFDETEYLLRTPANSKRLLKSVRSLICYSNQAANVKSIQQ</sequence>